<dbReference type="GO" id="GO:0097367">
    <property type="term" value="F:carbohydrate derivative binding"/>
    <property type="evidence" value="ECO:0007669"/>
    <property type="project" value="InterPro"/>
</dbReference>
<evidence type="ECO:0000259" key="1">
    <source>
        <dbReference type="PROSITE" id="PS51071"/>
    </source>
</evidence>
<dbReference type="Gene3D" id="1.10.10.10">
    <property type="entry name" value="Winged helix-like DNA-binding domain superfamily/Winged helix DNA-binding domain"/>
    <property type="match status" value="1"/>
</dbReference>
<gene>
    <name evidence="2" type="ORF">G3572_09895</name>
</gene>
<dbReference type="Pfam" id="PF01380">
    <property type="entry name" value="SIS"/>
    <property type="match status" value="1"/>
</dbReference>
<evidence type="ECO:0000313" key="3">
    <source>
        <dbReference type="Proteomes" id="UP000481421"/>
    </source>
</evidence>
<evidence type="ECO:0000313" key="2">
    <source>
        <dbReference type="EMBL" id="NEX46521.1"/>
    </source>
</evidence>
<dbReference type="GO" id="GO:1901135">
    <property type="term" value="P:carbohydrate derivative metabolic process"/>
    <property type="evidence" value="ECO:0007669"/>
    <property type="project" value="InterPro"/>
</dbReference>
<dbReference type="InterPro" id="IPR001347">
    <property type="entry name" value="SIS_dom"/>
</dbReference>
<dbReference type="SUPFAM" id="SSF46689">
    <property type="entry name" value="Homeodomain-like"/>
    <property type="match status" value="1"/>
</dbReference>
<dbReference type="EMBL" id="JAAIKE010000002">
    <property type="protein sequence ID" value="NEX46521.1"/>
    <property type="molecule type" value="Genomic_DNA"/>
</dbReference>
<organism evidence="2 3">
    <name type="scientific">Pseudotabrizicola algicola</name>
    <dbReference type="NCBI Taxonomy" id="2709381"/>
    <lineage>
        <taxon>Bacteria</taxon>
        <taxon>Pseudomonadati</taxon>
        <taxon>Pseudomonadota</taxon>
        <taxon>Alphaproteobacteria</taxon>
        <taxon>Rhodobacterales</taxon>
        <taxon>Paracoccaceae</taxon>
        <taxon>Pseudotabrizicola</taxon>
    </lineage>
</organism>
<dbReference type="InterPro" id="IPR009057">
    <property type="entry name" value="Homeodomain-like_sf"/>
</dbReference>
<feature type="domain" description="HTH rpiR-type" evidence="1">
    <location>
        <begin position="5"/>
        <end position="81"/>
    </location>
</feature>
<protein>
    <submittedName>
        <fullName evidence="2">MurR/RpiR family transcriptional regulator</fullName>
    </submittedName>
</protein>
<proteinExistence type="predicted"/>
<dbReference type="GO" id="GO:0003700">
    <property type="term" value="F:DNA-binding transcription factor activity"/>
    <property type="evidence" value="ECO:0007669"/>
    <property type="project" value="InterPro"/>
</dbReference>
<accession>A0A6B3RM39</accession>
<dbReference type="RefSeq" id="WP_164611246.1">
    <property type="nucleotide sequence ID" value="NZ_JAAIKE010000002.1"/>
</dbReference>
<dbReference type="PANTHER" id="PTHR30514">
    <property type="entry name" value="GLUCOKINASE"/>
    <property type="match status" value="1"/>
</dbReference>
<dbReference type="PANTHER" id="PTHR30514:SF18">
    <property type="entry name" value="RPIR-FAMILY TRANSCRIPTIONAL REGULATOR"/>
    <property type="match status" value="1"/>
</dbReference>
<dbReference type="Pfam" id="PF01418">
    <property type="entry name" value="HTH_6"/>
    <property type="match status" value="1"/>
</dbReference>
<comment type="caution">
    <text evidence="2">The sequence shown here is derived from an EMBL/GenBank/DDBJ whole genome shotgun (WGS) entry which is preliminary data.</text>
</comment>
<name>A0A6B3RM39_9RHOB</name>
<dbReference type="Proteomes" id="UP000481421">
    <property type="component" value="Unassembled WGS sequence"/>
</dbReference>
<reference evidence="2 3" key="1">
    <citation type="submission" date="2020-02" db="EMBL/GenBank/DDBJ databases">
        <title>Rhodobacter algicola sp. nov., isolated from microalga culture.</title>
        <authorList>
            <person name="Park C.-Y."/>
        </authorList>
    </citation>
    <scope>NUCLEOTIDE SEQUENCE [LARGE SCALE GENOMIC DNA]</scope>
    <source>
        <strain evidence="2 3">ETT8</strain>
    </source>
</reference>
<dbReference type="PROSITE" id="PS51071">
    <property type="entry name" value="HTH_RPIR"/>
    <property type="match status" value="1"/>
</dbReference>
<dbReference type="InterPro" id="IPR036388">
    <property type="entry name" value="WH-like_DNA-bd_sf"/>
</dbReference>
<sequence>MAREPQFLSRVRAVLATLGPAERKLGDLVADFPGELASYNASELAALAGVSNATVTRFVRRLGYASYEAARVDARQELATGSRLYANVAAGLTSDAATYAERDCRNISRTLGEIDVARLDTFAIDLLQARKVWLVGYRASAAFAAYLQWQLTQVIEQIVAIPGPGQTMGEHLASMRPEDIVVFFAMRRRTSQTDALLRQMHDLEVPVVIVSDEGMPTDPRARWHVHCQTSSPGPLFSHTAVMALCSLIANRTIIAADRSGRSRLALIERLNDSLDEL</sequence>
<dbReference type="InterPro" id="IPR047640">
    <property type="entry name" value="RpiR-like"/>
</dbReference>
<dbReference type="InterPro" id="IPR046348">
    <property type="entry name" value="SIS_dom_sf"/>
</dbReference>
<dbReference type="InterPro" id="IPR000281">
    <property type="entry name" value="HTH_RpiR"/>
</dbReference>
<dbReference type="GO" id="GO:0003677">
    <property type="term" value="F:DNA binding"/>
    <property type="evidence" value="ECO:0007669"/>
    <property type="project" value="InterPro"/>
</dbReference>
<dbReference type="SUPFAM" id="SSF53697">
    <property type="entry name" value="SIS domain"/>
    <property type="match status" value="1"/>
</dbReference>
<dbReference type="AlphaFoldDB" id="A0A6B3RM39"/>
<dbReference type="Gene3D" id="3.40.50.10490">
    <property type="entry name" value="Glucose-6-phosphate isomerase like protein, domain 1"/>
    <property type="match status" value="1"/>
</dbReference>
<keyword evidence="3" id="KW-1185">Reference proteome</keyword>